<evidence type="ECO:0000256" key="12">
    <source>
        <dbReference type="ARBA" id="ARBA00023306"/>
    </source>
</evidence>
<evidence type="ECO:0000256" key="7">
    <source>
        <dbReference type="ARBA" id="ARBA00022776"/>
    </source>
</evidence>
<keyword evidence="11" id="KW-0206">Cytoskeleton</keyword>
<evidence type="ECO:0000256" key="10">
    <source>
        <dbReference type="ARBA" id="ARBA00023175"/>
    </source>
</evidence>
<feature type="compositionally biased region" description="Polar residues" evidence="16">
    <location>
        <begin position="1042"/>
        <end position="1062"/>
    </location>
</feature>
<dbReference type="InterPro" id="IPR019821">
    <property type="entry name" value="Kinesin_motor_CS"/>
</dbReference>
<dbReference type="PRINTS" id="PR00380">
    <property type="entry name" value="KINESINHEAVY"/>
</dbReference>
<reference evidence="20" key="1">
    <citation type="submission" date="2012-12" db="EMBL/GenBank/DDBJ databases">
        <authorList>
            <person name="Hellsten U."/>
            <person name="Grimwood J."/>
            <person name="Chapman J.A."/>
            <person name="Shapiro H."/>
            <person name="Aerts A."/>
            <person name="Otillar R.P."/>
            <person name="Terry A.Y."/>
            <person name="Boore J.L."/>
            <person name="Simakov O."/>
            <person name="Marletaz F."/>
            <person name="Cho S.-J."/>
            <person name="Edsinger-Gonzales E."/>
            <person name="Havlak P."/>
            <person name="Kuo D.-H."/>
            <person name="Larsson T."/>
            <person name="Lv J."/>
            <person name="Arendt D."/>
            <person name="Savage R."/>
            <person name="Osoegawa K."/>
            <person name="de Jong P."/>
            <person name="Lindberg D.R."/>
            <person name="Seaver E.C."/>
            <person name="Weisblat D.A."/>
            <person name="Putnam N.H."/>
            <person name="Grigoriev I.V."/>
            <person name="Rokhsar D.S."/>
        </authorList>
    </citation>
    <scope>NUCLEOTIDE SEQUENCE</scope>
    <source>
        <strain evidence="20">I ESC-2004</strain>
    </source>
</reference>
<dbReference type="EnsemblMetazoa" id="CapteT226254">
    <property type="protein sequence ID" value="CapteP226254"/>
    <property type="gene ID" value="CapteG226254"/>
</dbReference>
<dbReference type="Pfam" id="PF13931">
    <property type="entry name" value="Microtub_bind"/>
    <property type="match status" value="1"/>
</dbReference>
<evidence type="ECO:0000313" key="18">
    <source>
        <dbReference type="EMBL" id="ELT95400.1"/>
    </source>
</evidence>
<dbReference type="CDD" id="cd01364">
    <property type="entry name" value="KISc_BimC_Eg5"/>
    <property type="match status" value="1"/>
</dbReference>
<keyword evidence="9 15" id="KW-0175">Coiled coil</keyword>
<dbReference type="EMBL" id="KB309137">
    <property type="protein sequence ID" value="ELT95400.1"/>
    <property type="molecule type" value="Genomic_DNA"/>
</dbReference>
<dbReference type="InterPro" id="IPR047241">
    <property type="entry name" value="KIF11-like_kin_motor_dom"/>
</dbReference>
<dbReference type="FunCoup" id="R7TWP7">
    <property type="interactions" value="612"/>
</dbReference>
<dbReference type="PANTHER" id="PTHR47970">
    <property type="entry name" value="KINESIN-LIKE PROTEIN KIF11"/>
    <property type="match status" value="1"/>
</dbReference>
<keyword evidence="10 14" id="KW-0505">Motor protein</keyword>
<evidence type="ECO:0000256" key="3">
    <source>
        <dbReference type="ARBA" id="ARBA00022553"/>
    </source>
</evidence>
<evidence type="ECO:0000313" key="20">
    <source>
        <dbReference type="Proteomes" id="UP000014760"/>
    </source>
</evidence>
<dbReference type="EMBL" id="AMQN01002403">
    <property type="status" value="NOT_ANNOTATED_CDS"/>
    <property type="molecule type" value="Genomic_DNA"/>
</dbReference>
<feature type="compositionally biased region" description="Basic and acidic residues" evidence="16">
    <location>
        <begin position="1009"/>
        <end position="1023"/>
    </location>
</feature>
<dbReference type="PROSITE" id="PS00411">
    <property type="entry name" value="KINESIN_MOTOR_1"/>
    <property type="match status" value="1"/>
</dbReference>
<dbReference type="STRING" id="283909.R7TWP7"/>
<evidence type="ECO:0000256" key="8">
    <source>
        <dbReference type="ARBA" id="ARBA00022840"/>
    </source>
</evidence>
<dbReference type="InterPro" id="IPR001752">
    <property type="entry name" value="Kinesin_motor_dom"/>
</dbReference>
<dbReference type="SUPFAM" id="SSF52540">
    <property type="entry name" value="P-loop containing nucleoside triphosphate hydrolases"/>
    <property type="match status" value="1"/>
</dbReference>
<dbReference type="Gene3D" id="3.40.850.10">
    <property type="entry name" value="Kinesin motor domain"/>
    <property type="match status" value="1"/>
</dbReference>
<keyword evidence="2" id="KW-0963">Cytoplasm</keyword>
<feature type="region of interest" description="Disordered" evidence="16">
    <location>
        <begin position="1009"/>
        <end position="1082"/>
    </location>
</feature>
<dbReference type="HOGENOM" id="CLU_001485_33_4_1"/>
<keyword evidence="4" id="KW-0132">Cell division</keyword>
<dbReference type="OrthoDB" id="3176171at2759"/>
<dbReference type="SMART" id="SM00129">
    <property type="entry name" value="KISc"/>
    <property type="match status" value="1"/>
</dbReference>
<dbReference type="InterPro" id="IPR036961">
    <property type="entry name" value="Kinesin_motor_dom_sf"/>
</dbReference>
<evidence type="ECO:0000256" key="1">
    <source>
        <dbReference type="ARBA" id="ARBA00004647"/>
    </source>
</evidence>
<gene>
    <name evidence="18" type="ORF">CAPTEDRAFT_226254</name>
</gene>
<dbReference type="AlphaFoldDB" id="R7TWP7"/>
<accession>R7TWP7</accession>
<evidence type="ECO:0000313" key="19">
    <source>
        <dbReference type="EnsemblMetazoa" id="CapteP226254"/>
    </source>
</evidence>
<proteinExistence type="inferred from homology"/>
<evidence type="ECO:0000256" key="9">
    <source>
        <dbReference type="ARBA" id="ARBA00023054"/>
    </source>
</evidence>
<dbReference type="GO" id="GO:0072686">
    <property type="term" value="C:mitotic spindle"/>
    <property type="evidence" value="ECO:0007669"/>
    <property type="project" value="TreeGrafter"/>
</dbReference>
<feature type="coiled-coil region" evidence="15">
    <location>
        <begin position="361"/>
        <end position="467"/>
    </location>
</feature>
<protein>
    <recommendedName>
        <fullName evidence="17">Kinesin motor domain-containing protein</fullName>
    </recommendedName>
</protein>
<comment type="subcellular location">
    <subcellularLocation>
        <location evidence="1">Cytoplasm</location>
        <location evidence="1">Cytoskeleton</location>
        <location evidence="1">Spindle pole</location>
    </subcellularLocation>
</comment>
<dbReference type="PROSITE" id="PS50067">
    <property type="entry name" value="KINESIN_MOTOR_2"/>
    <property type="match status" value="1"/>
</dbReference>
<feature type="domain" description="Kinesin motor" evidence="17">
    <location>
        <begin position="13"/>
        <end position="352"/>
    </location>
</feature>
<dbReference type="GO" id="GO:0007018">
    <property type="term" value="P:microtubule-based movement"/>
    <property type="evidence" value="ECO:0007669"/>
    <property type="project" value="InterPro"/>
</dbReference>
<dbReference type="InterPro" id="IPR027417">
    <property type="entry name" value="P-loop_NTPase"/>
</dbReference>
<dbReference type="GO" id="GO:0005524">
    <property type="term" value="F:ATP binding"/>
    <property type="evidence" value="ECO:0007669"/>
    <property type="project" value="UniProtKB-UniRule"/>
</dbReference>
<evidence type="ECO:0000256" key="2">
    <source>
        <dbReference type="ARBA" id="ARBA00022490"/>
    </source>
</evidence>
<organism evidence="18">
    <name type="scientific">Capitella teleta</name>
    <name type="common">Polychaete worm</name>
    <dbReference type="NCBI Taxonomy" id="283909"/>
    <lineage>
        <taxon>Eukaryota</taxon>
        <taxon>Metazoa</taxon>
        <taxon>Spiralia</taxon>
        <taxon>Lophotrochozoa</taxon>
        <taxon>Annelida</taxon>
        <taxon>Polychaeta</taxon>
        <taxon>Sedentaria</taxon>
        <taxon>Scolecida</taxon>
        <taxon>Capitellidae</taxon>
        <taxon>Capitella</taxon>
    </lineage>
</organism>
<name>R7TWP7_CAPTE</name>
<evidence type="ECO:0000256" key="13">
    <source>
        <dbReference type="ARBA" id="ARBA00034704"/>
    </source>
</evidence>
<evidence type="ECO:0000259" key="17">
    <source>
        <dbReference type="PROSITE" id="PS50067"/>
    </source>
</evidence>
<dbReference type="GO" id="GO:0008017">
    <property type="term" value="F:microtubule binding"/>
    <property type="evidence" value="ECO:0007669"/>
    <property type="project" value="InterPro"/>
</dbReference>
<dbReference type="InterPro" id="IPR047149">
    <property type="entry name" value="KIF11-like"/>
</dbReference>
<keyword evidence="7" id="KW-0498">Mitosis</keyword>
<keyword evidence="12" id="KW-0131">Cell cycle</keyword>
<feature type="binding site" evidence="14">
    <location>
        <begin position="98"/>
        <end position="105"/>
    </location>
    <ligand>
        <name>ATP</name>
        <dbReference type="ChEBI" id="CHEBI:30616"/>
    </ligand>
</feature>
<dbReference type="GO" id="GO:0051231">
    <property type="term" value="P:spindle elongation"/>
    <property type="evidence" value="ECO:0007669"/>
    <property type="project" value="TreeGrafter"/>
</dbReference>
<keyword evidence="5" id="KW-0493">Microtubule</keyword>
<evidence type="ECO:0000256" key="6">
    <source>
        <dbReference type="ARBA" id="ARBA00022741"/>
    </source>
</evidence>
<dbReference type="GO" id="GO:0000922">
    <property type="term" value="C:spindle pole"/>
    <property type="evidence" value="ECO:0007669"/>
    <property type="project" value="UniProtKB-SubCell"/>
</dbReference>
<dbReference type="Proteomes" id="UP000014760">
    <property type="component" value="Unassembled WGS sequence"/>
</dbReference>
<dbReference type="Pfam" id="PF00225">
    <property type="entry name" value="Kinesin"/>
    <property type="match status" value="1"/>
</dbReference>
<keyword evidence="20" id="KW-1185">Reference proteome</keyword>
<keyword evidence="6 14" id="KW-0547">Nucleotide-binding</keyword>
<evidence type="ECO:0000256" key="4">
    <source>
        <dbReference type="ARBA" id="ARBA00022618"/>
    </source>
</evidence>
<keyword evidence="3" id="KW-0597">Phosphoprotein</keyword>
<dbReference type="GO" id="GO:0005876">
    <property type="term" value="C:spindle microtubule"/>
    <property type="evidence" value="ECO:0007669"/>
    <property type="project" value="TreeGrafter"/>
</dbReference>
<keyword evidence="8 14" id="KW-0067">ATP-binding</keyword>
<dbReference type="GO" id="GO:0005634">
    <property type="term" value="C:nucleus"/>
    <property type="evidence" value="ECO:0007669"/>
    <property type="project" value="TreeGrafter"/>
</dbReference>
<evidence type="ECO:0000256" key="5">
    <source>
        <dbReference type="ARBA" id="ARBA00022701"/>
    </source>
</evidence>
<evidence type="ECO:0000256" key="14">
    <source>
        <dbReference type="PROSITE-ProRule" id="PRU00283"/>
    </source>
</evidence>
<evidence type="ECO:0000256" key="11">
    <source>
        <dbReference type="ARBA" id="ARBA00023212"/>
    </source>
</evidence>
<reference evidence="18 20" key="2">
    <citation type="journal article" date="2013" name="Nature">
        <title>Insights into bilaterian evolution from three spiralian genomes.</title>
        <authorList>
            <person name="Simakov O."/>
            <person name="Marletaz F."/>
            <person name="Cho S.J."/>
            <person name="Edsinger-Gonzales E."/>
            <person name="Havlak P."/>
            <person name="Hellsten U."/>
            <person name="Kuo D.H."/>
            <person name="Larsson T."/>
            <person name="Lv J."/>
            <person name="Arendt D."/>
            <person name="Savage R."/>
            <person name="Osoegawa K."/>
            <person name="de Jong P."/>
            <person name="Grimwood J."/>
            <person name="Chapman J.A."/>
            <person name="Shapiro H."/>
            <person name="Aerts A."/>
            <person name="Otillar R.P."/>
            <person name="Terry A.Y."/>
            <person name="Boore J.L."/>
            <person name="Grigoriev I.V."/>
            <person name="Lindberg D.R."/>
            <person name="Seaver E.C."/>
            <person name="Weisblat D.A."/>
            <person name="Putnam N.H."/>
            <person name="Rokhsar D.S."/>
        </authorList>
    </citation>
    <scope>NUCLEOTIDE SEQUENCE</scope>
    <source>
        <strain evidence="18 20">I ESC-2004</strain>
    </source>
</reference>
<dbReference type="OMA" id="FPMGTKQ"/>
<dbReference type="FunFam" id="3.40.850.10:FF:000035">
    <property type="entry name" value="Kinesin-like protein KIF11"/>
    <property type="match status" value="1"/>
</dbReference>
<sequence length="1082" mass="121761">MGPKKGEKDKNQNIQVAVRCRPLNSTEKKNGSYCVVDLNPERREVNVRERLPTSGTKTFTYDRVFGTQSKQIEVYESMVVPILEEVLQGYNCTMFAYGQTGTGKTFTMEGNFTDDPAFCWNTDPNIGIIPRSMGHLFHRLDNMEGEYSVRVSYLEIYNEELMDLLGAEAVENPRLKIYEDSNRKGSCIINGLEEAAVQNCAEVYRILQQGSMRRQTASTLMNARSSRSHSVFMVTVHMKENSVDGEELLKIGKLNLVDLAGSECIGRSGAVDRRAREAGNINQSLLTLGRVITALVERASHVPYRESKLTRLLQDSLGGRTKTSIIATVSPASCNIEETMSTLDYAYRAKNITNRPEVNQKLTKKTLMKEYNEEIERLRRDLQAARDKNGVYLAEENYTAMTTTIAQQTDSIKDLEERFAALDADYIKISTMFTMTKEDLEERTRQLEEMEQLLRETESSLRRTRKDRDEQKHLVGKHLEAETHLLSEAKQLLTTADESTNDVKGLHAKLDRKRDVESVNETVQQTFQQSFKNCTDAMADEITVSVSQQTEQVSCMQEMLREMIAKRSDEASTLKSSLSEFNTSMTEQLAAVKKQIIAAVAGGQAQCSELTSSITEAKFSFLEETFKSKMEDLQHMTTSVLTDIREFKPVLKAQFDAQSSKVSAMESGLLRRLEDQQSLVSQYSDELSRNLKDHETHTERKMKEHAAEEEAIASEVIALLQKMSKVRQGNCEAVTEDARLVQVNQLHSTFVSGATSNVSDLKSAVRDESEQFGELSRQQSQISQAKMADFDRQLEDVVQQEAQIQTDAARFSEETVQILEKNASASVELVAKHVASLDALRETHVDMNETCCSNHEEKTTVLRETVDANNRHSEEDVLSQVTALSDHAENLTVKSTQHKQQLADRNKDVDNFILRDLKKDLPTGTTPPRRDFKYPVKLTRTDRHSLLLSEFREQYVLEEALNTPIPEDSLSEASSLSVQPTQLDLDEDVCNISSDSALSSASGFSVKFDLDKDNKENREDRKMRPPSKVPQKQSKAAAPGGNSRQPLRSRSPTPQRNATRAKTGSIPRKGTESKISRPAVKS</sequence>
<dbReference type="GO" id="GO:0051301">
    <property type="term" value="P:cell division"/>
    <property type="evidence" value="ECO:0007669"/>
    <property type="project" value="UniProtKB-KW"/>
</dbReference>
<dbReference type="GO" id="GO:0090307">
    <property type="term" value="P:mitotic spindle assembly"/>
    <property type="evidence" value="ECO:0007669"/>
    <property type="project" value="TreeGrafter"/>
</dbReference>
<evidence type="ECO:0000256" key="15">
    <source>
        <dbReference type="SAM" id="Coils"/>
    </source>
</evidence>
<dbReference type="PANTHER" id="PTHR47970:SF12">
    <property type="entry name" value="KINESIN FAMILY MEMBER 11"/>
    <property type="match status" value="1"/>
</dbReference>
<evidence type="ECO:0000256" key="16">
    <source>
        <dbReference type="SAM" id="MobiDB-lite"/>
    </source>
</evidence>
<comment type="similarity">
    <text evidence="13">Belongs to the TRAFAC class myosin-kinesin ATPase superfamily. Kinesin family. KIN-5/BimC subfamily.</text>
</comment>
<dbReference type="GO" id="GO:0008574">
    <property type="term" value="F:plus-end-directed microtubule motor activity"/>
    <property type="evidence" value="ECO:0007669"/>
    <property type="project" value="TreeGrafter"/>
</dbReference>
<dbReference type="InterPro" id="IPR025901">
    <property type="entry name" value="Kinesin-assoc_MT-bd_dom"/>
</dbReference>
<reference evidence="19" key="3">
    <citation type="submission" date="2015-06" db="UniProtKB">
        <authorList>
            <consortium name="EnsemblMetazoa"/>
        </authorList>
    </citation>
    <scope>IDENTIFICATION</scope>
</reference>